<feature type="region of interest" description="Disordered" evidence="7">
    <location>
        <begin position="585"/>
        <end position="613"/>
    </location>
</feature>
<feature type="compositionally biased region" description="Acidic residues" evidence="7">
    <location>
        <begin position="136"/>
        <end position="150"/>
    </location>
</feature>
<dbReference type="PROSITE" id="PS00108">
    <property type="entry name" value="PROTEIN_KINASE_ST"/>
    <property type="match status" value="1"/>
</dbReference>
<keyword evidence="5" id="KW-0804">Transcription</keyword>
<dbReference type="OrthoDB" id="436852at2759"/>
<organism evidence="9 10">
    <name type="scientific">Hypsizygus marmoreus</name>
    <name type="common">White beech mushroom</name>
    <name type="synonym">Agaricus marmoreus</name>
    <dbReference type="NCBI Taxonomy" id="39966"/>
    <lineage>
        <taxon>Eukaryota</taxon>
        <taxon>Fungi</taxon>
        <taxon>Dikarya</taxon>
        <taxon>Basidiomycota</taxon>
        <taxon>Agaricomycotina</taxon>
        <taxon>Agaricomycetes</taxon>
        <taxon>Agaricomycetidae</taxon>
        <taxon>Agaricales</taxon>
        <taxon>Tricholomatineae</taxon>
        <taxon>Lyophyllaceae</taxon>
        <taxon>Hypsizygus</taxon>
    </lineage>
</organism>
<dbReference type="STRING" id="39966.A0A369JMX6"/>
<evidence type="ECO:0000256" key="2">
    <source>
        <dbReference type="ARBA" id="ARBA00022741"/>
    </source>
</evidence>
<accession>A0A369JMX6</accession>
<dbReference type="GO" id="GO:0005524">
    <property type="term" value="F:ATP binding"/>
    <property type="evidence" value="ECO:0007669"/>
    <property type="project" value="UniProtKB-KW"/>
</dbReference>
<evidence type="ECO:0000256" key="3">
    <source>
        <dbReference type="ARBA" id="ARBA00022840"/>
    </source>
</evidence>
<feature type="compositionally biased region" description="Basic and acidic residues" evidence="7">
    <location>
        <begin position="397"/>
        <end position="411"/>
    </location>
</feature>
<dbReference type="InterPro" id="IPR006565">
    <property type="entry name" value="BTP"/>
</dbReference>
<dbReference type="GO" id="GO:0004674">
    <property type="term" value="F:protein serine/threonine kinase activity"/>
    <property type="evidence" value="ECO:0007669"/>
    <property type="project" value="TreeGrafter"/>
</dbReference>
<dbReference type="Gene3D" id="1.10.510.10">
    <property type="entry name" value="Transferase(Phosphotransferase) domain 1"/>
    <property type="match status" value="1"/>
</dbReference>
<evidence type="ECO:0000256" key="7">
    <source>
        <dbReference type="SAM" id="MobiDB-lite"/>
    </source>
</evidence>
<evidence type="ECO:0000313" key="9">
    <source>
        <dbReference type="EMBL" id="RDB23589.1"/>
    </source>
</evidence>
<dbReference type="SMART" id="SM00220">
    <property type="entry name" value="S_TKc"/>
    <property type="match status" value="1"/>
</dbReference>
<dbReference type="PANTHER" id="PTHR44329">
    <property type="entry name" value="SERINE/THREONINE-PROTEIN KINASE TNNI3K-RELATED"/>
    <property type="match status" value="1"/>
</dbReference>
<gene>
    <name evidence="9" type="primary">STY46_0</name>
    <name evidence="9" type="ORF">Hypma_009220</name>
</gene>
<dbReference type="Gene3D" id="1.10.20.10">
    <property type="entry name" value="Histone, subunit A"/>
    <property type="match status" value="1"/>
</dbReference>
<dbReference type="GO" id="GO:0046982">
    <property type="term" value="F:protein heterodimerization activity"/>
    <property type="evidence" value="ECO:0007669"/>
    <property type="project" value="InterPro"/>
</dbReference>
<keyword evidence="9" id="KW-0808">Transferase</keyword>
<dbReference type="AlphaFoldDB" id="A0A369JMX6"/>
<feature type="compositionally biased region" description="Pro residues" evidence="7">
    <location>
        <begin position="212"/>
        <end position="233"/>
    </location>
</feature>
<feature type="compositionally biased region" description="Basic and acidic residues" evidence="7">
    <location>
        <begin position="630"/>
        <end position="647"/>
    </location>
</feature>
<evidence type="ECO:0000256" key="4">
    <source>
        <dbReference type="ARBA" id="ARBA00023015"/>
    </source>
</evidence>
<feature type="region of interest" description="Disordered" evidence="7">
    <location>
        <begin position="389"/>
        <end position="434"/>
    </location>
</feature>
<evidence type="ECO:0000256" key="1">
    <source>
        <dbReference type="ARBA" id="ARBA00004123"/>
    </source>
</evidence>
<evidence type="ECO:0000256" key="5">
    <source>
        <dbReference type="ARBA" id="ARBA00023163"/>
    </source>
</evidence>
<evidence type="ECO:0000313" key="10">
    <source>
        <dbReference type="Proteomes" id="UP000076154"/>
    </source>
</evidence>
<dbReference type="GO" id="GO:0005634">
    <property type="term" value="C:nucleus"/>
    <property type="evidence" value="ECO:0007669"/>
    <property type="project" value="UniProtKB-SubCell"/>
</dbReference>
<evidence type="ECO:0000256" key="6">
    <source>
        <dbReference type="ARBA" id="ARBA00023242"/>
    </source>
</evidence>
<comment type="subcellular location">
    <subcellularLocation>
        <location evidence="1">Nucleus</location>
    </subcellularLocation>
</comment>
<dbReference type="PANTHER" id="PTHR44329:SF298">
    <property type="entry name" value="MIXED LINEAGE KINASE DOMAIN-LIKE PROTEIN"/>
    <property type="match status" value="1"/>
</dbReference>
<dbReference type="InterPro" id="IPR011009">
    <property type="entry name" value="Kinase-like_dom_sf"/>
</dbReference>
<feature type="region of interest" description="Disordered" evidence="7">
    <location>
        <begin position="293"/>
        <end position="317"/>
    </location>
</feature>
<dbReference type="InParanoid" id="A0A369JMX6"/>
<feature type="domain" description="Protein kinase" evidence="8">
    <location>
        <begin position="912"/>
        <end position="1188"/>
    </location>
</feature>
<dbReference type="InterPro" id="IPR008271">
    <property type="entry name" value="Ser/Thr_kinase_AS"/>
</dbReference>
<dbReference type="Pfam" id="PF07524">
    <property type="entry name" value="Bromo_TP"/>
    <property type="match status" value="1"/>
</dbReference>
<dbReference type="InterPro" id="IPR051681">
    <property type="entry name" value="Ser/Thr_Kinases-Pseudokinases"/>
</dbReference>
<keyword evidence="4" id="KW-0805">Transcription regulation</keyword>
<dbReference type="EMBL" id="LUEZ02000046">
    <property type="protein sequence ID" value="RDB23589.1"/>
    <property type="molecule type" value="Genomic_DNA"/>
</dbReference>
<keyword evidence="10" id="KW-1185">Reference proteome</keyword>
<evidence type="ECO:0000259" key="8">
    <source>
        <dbReference type="PROSITE" id="PS50011"/>
    </source>
</evidence>
<dbReference type="PROSITE" id="PS50011">
    <property type="entry name" value="PROTEIN_KINASE_DOM"/>
    <property type="match status" value="1"/>
</dbReference>
<comment type="caution">
    <text evidence="9">The sequence shown here is derived from an EMBL/GenBank/DDBJ whole genome shotgun (WGS) entry which is preliminary data.</text>
</comment>
<dbReference type="SUPFAM" id="SSF56112">
    <property type="entry name" value="Protein kinase-like (PK-like)"/>
    <property type="match status" value="1"/>
</dbReference>
<dbReference type="Pfam" id="PF07714">
    <property type="entry name" value="PK_Tyr_Ser-Thr"/>
    <property type="match status" value="1"/>
</dbReference>
<name>A0A369JMX6_HYPMA</name>
<protein>
    <submittedName>
        <fullName evidence="9">Serine/threonine-protein kinase STY46</fullName>
    </submittedName>
</protein>
<dbReference type="SMART" id="SM00576">
    <property type="entry name" value="BTP"/>
    <property type="match status" value="1"/>
</dbReference>
<feature type="compositionally biased region" description="Polar residues" evidence="7">
    <location>
        <begin position="420"/>
        <end position="434"/>
    </location>
</feature>
<feature type="region of interest" description="Disordered" evidence="7">
    <location>
        <begin position="164"/>
        <end position="233"/>
    </location>
</feature>
<feature type="region of interest" description="Disordered" evidence="7">
    <location>
        <begin position="129"/>
        <end position="151"/>
    </location>
</feature>
<dbReference type="InterPro" id="IPR001245">
    <property type="entry name" value="Ser-Thr/Tyr_kinase_cat_dom"/>
</dbReference>
<dbReference type="InterPro" id="IPR009072">
    <property type="entry name" value="Histone-fold"/>
</dbReference>
<sequence>MDNASHKLLESATHRTLHAHSFSRSSSQASLVLTDLLSRYLTLLSSTCTKYAQHAGRTSLSVHDAIGALDELGVSVGELSEYCSSEGKELGRYAIQSGRRAEDLNEFKAQLADGLRQDRDDTIPLVYAPYTPLSDYSDDEDQMEEEEDGDADARHAVAADLMDIDMPPPPRSTIPFGHIPEAPRISTPPLPLSPVSNPSSPSRKRPRKASWQPPPHVPDFLPPFPTTEAPPSPILIQSPEPTQPLFEPPPVPTESVKIEKPPLTIGQTLTSSSASDYLVQVPYSQSSLSGIAEWHLPSQPPPPPSQTLQTRNSRLPTPQTEPALFSAYHHILTHPPPANLNPPSLSRHKVAMALLAQTQTTPRWDPPDTLYSSVAPCAPRVATIGPTYPMAIGDSGSDSKGKVDGKDKDFKFPPTLPRPVSSSERLTPLVSQQSSRIPDLARNVLPPTIMARTSRLTHPPALQRGSKVLVYGSGVPAPWNANALPLAGALPATPAPGKAKDTEGTRGESPIKPALPDARLYATWDYEPKDFRIPLVPTSRNRTRMGSVQGGSGVISLALGSRGKSSNDSTTTFCINRFAGKSMDSDRKDRLRTSVRRRSTIKGSPISSPGPLRNAWSNAVELLGRRKSRQSPELDKPGESSELDPAHNDFVGNTLKNTLKNEGGFRTLSLHAEALLERDDLARSRFLRTTGFSNKASFLSDFRRFSSAFETPESWLSANHQDVLQYISDIAGLNVNEQAECSIWARNLPTCERQLVLVFEFLKGLYPDSSISMLTRFMRSLVLGSDDVRTSASKSWNYITTTSLYNHQAIVERFASFLPSAEGNPELLMLLALDFDALCARLSIVLNNVSQYRRLINLQGDNAQSMLDLLQTILDSDSFDPSFRSPFMNALLRLSRKSGLFPTILRQQEVTLEGDDPLANGQFGDVWKGRYRSQQVAVKVLKVYLQSDMSAHLRNVLHETLIWRQLRHENVLPFLCLHYVNNNPKRIALVSPWMENGNIRDFLIHYPEMPRIPFVFDIAEGLFYLHTMQPSIVHGDLKAVNILISDTHRACLADFGLSTASESQVLHLSSFSDARVGGTSRWTAPELLNGTQETNTTKSDIYAFACVCYEIFSGSIPFHDISNDYAVILKVTAGHRPDRPSYCEPMNIPCETLGLEDVMWDIIEQCWNADVQGRPTASEIIELLMPCYNSAYNREMMPIASSLSELQTDRSRETLSTTTG</sequence>
<keyword evidence="9" id="KW-0418">Kinase</keyword>
<reference evidence="9" key="1">
    <citation type="submission" date="2018-04" db="EMBL/GenBank/DDBJ databases">
        <title>Whole genome sequencing of Hypsizygus marmoreus.</title>
        <authorList>
            <person name="Choi I.-G."/>
            <person name="Min B."/>
            <person name="Kim J.-G."/>
            <person name="Kim S."/>
            <person name="Oh Y.-L."/>
            <person name="Kong W.-S."/>
            <person name="Park H."/>
            <person name="Jeong J."/>
            <person name="Song E.-S."/>
        </authorList>
    </citation>
    <scope>NUCLEOTIDE SEQUENCE [LARGE SCALE GENOMIC DNA]</scope>
    <source>
        <strain evidence="9">51987-8</strain>
    </source>
</reference>
<proteinExistence type="predicted"/>
<feature type="region of interest" description="Disordered" evidence="7">
    <location>
        <begin position="626"/>
        <end position="649"/>
    </location>
</feature>
<keyword evidence="3" id="KW-0067">ATP-binding</keyword>
<dbReference type="InterPro" id="IPR000719">
    <property type="entry name" value="Prot_kinase_dom"/>
</dbReference>
<keyword evidence="2" id="KW-0547">Nucleotide-binding</keyword>
<keyword evidence="6" id="KW-0539">Nucleus</keyword>
<dbReference type="Proteomes" id="UP000076154">
    <property type="component" value="Unassembled WGS sequence"/>
</dbReference>
<feature type="region of interest" description="Disordered" evidence="7">
    <location>
        <begin position="492"/>
        <end position="513"/>
    </location>
</feature>